<dbReference type="RefSeq" id="WP_072825690.1">
    <property type="nucleotide sequence ID" value="NZ_FQUJ01000032.1"/>
</dbReference>
<sequence>MTDHSLGARVALTALSLLGERSAPRRLNQLFLWQPAVLGFVVAGAGLWCCRKGALQKNSRCDRNFLILPNDRNPYS</sequence>
<dbReference type="AlphaFoldDB" id="A0A1M5F5H5"/>
<accession>A0A1M5F5H5</accession>
<feature type="transmembrane region" description="Helical" evidence="1">
    <location>
        <begin position="32"/>
        <end position="50"/>
    </location>
</feature>
<protein>
    <submittedName>
        <fullName evidence="2">Uncharacterized protein</fullName>
    </submittedName>
</protein>
<keyword evidence="3" id="KW-1185">Reference proteome</keyword>
<organism evidence="2 3">
    <name type="scientific">Modicisalibacter ilicicola DSM 19980</name>
    <dbReference type="NCBI Taxonomy" id="1121942"/>
    <lineage>
        <taxon>Bacteria</taxon>
        <taxon>Pseudomonadati</taxon>
        <taxon>Pseudomonadota</taxon>
        <taxon>Gammaproteobacteria</taxon>
        <taxon>Oceanospirillales</taxon>
        <taxon>Halomonadaceae</taxon>
        <taxon>Modicisalibacter</taxon>
    </lineage>
</organism>
<gene>
    <name evidence="2" type="ORF">SAMN02745148_03723</name>
</gene>
<evidence type="ECO:0000313" key="3">
    <source>
        <dbReference type="Proteomes" id="UP000184346"/>
    </source>
</evidence>
<reference evidence="2 3" key="1">
    <citation type="submission" date="2016-11" db="EMBL/GenBank/DDBJ databases">
        <authorList>
            <person name="Jaros S."/>
            <person name="Januszkiewicz K."/>
            <person name="Wedrychowicz H."/>
        </authorList>
    </citation>
    <scope>NUCLEOTIDE SEQUENCE [LARGE SCALE GENOMIC DNA]</scope>
    <source>
        <strain evidence="2 3">DSM 19980</strain>
    </source>
</reference>
<dbReference type="Proteomes" id="UP000184346">
    <property type="component" value="Unassembled WGS sequence"/>
</dbReference>
<dbReference type="EMBL" id="FQUJ01000032">
    <property type="protein sequence ID" value="SHF86850.1"/>
    <property type="molecule type" value="Genomic_DNA"/>
</dbReference>
<keyword evidence="1" id="KW-0472">Membrane</keyword>
<keyword evidence="1" id="KW-1133">Transmembrane helix</keyword>
<dbReference type="OrthoDB" id="7170026at2"/>
<keyword evidence="1" id="KW-0812">Transmembrane</keyword>
<dbReference type="STRING" id="1121942.SAMN02745148_03723"/>
<evidence type="ECO:0000313" key="2">
    <source>
        <dbReference type="EMBL" id="SHF86850.1"/>
    </source>
</evidence>
<proteinExistence type="predicted"/>
<name>A0A1M5F5H5_9GAMM</name>
<evidence type="ECO:0000256" key="1">
    <source>
        <dbReference type="SAM" id="Phobius"/>
    </source>
</evidence>